<keyword evidence="3" id="KW-1185">Reference proteome</keyword>
<protein>
    <submittedName>
        <fullName evidence="2">Uncharacterized protein</fullName>
    </submittedName>
</protein>
<name>A0A1N7EBN4_9GAMM</name>
<evidence type="ECO:0000313" key="3">
    <source>
        <dbReference type="Proteomes" id="UP000187495"/>
    </source>
</evidence>
<dbReference type="Proteomes" id="UP000187495">
    <property type="component" value="Unassembled WGS sequence"/>
</dbReference>
<evidence type="ECO:0000256" key="1">
    <source>
        <dbReference type="SAM" id="Coils"/>
    </source>
</evidence>
<accession>A0A1N7EBN4</accession>
<reference evidence="3" key="1">
    <citation type="submission" date="2017-01" db="EMBL/GenBank/DDBJ databases">
        <authorList>
            <person name="Varghese N."/>
            <person name="Submissions S."/>
        </authorList>
    </citation>
    <scope>NUCLEOTIDE SEQUENCE [LARGE SCALE GENOMIC DNA]</scope>
    <source>
        <strain evidence="3">DSM 21768</strain>
    </source>
</reference>
<keyword evidence="1" id="KW-0175">Coiled coil</keyword>
<dbReference type="RefSeq" id="WP_076554891.1">
    <property type="nucleotide sequence ID" value="NZ_FTNU01000004.1"/>
</dbReference>
<proteinExistence type="predicted"/>
<feature type="coiled-coil region" evidence="1">
    <location>
        <begin position="8"/>
        <end position="35"/>
    </location>
</feature>
<organism evidence="2 3">
    <name type="scientific">Moraxella cuniculi DSM 21768</name>
    <dbReference type="NCBI Taxonomy" id="1122245"/>
    <lineage>
        <taxon>Bacteria</taxon>
        <taxon>Pseudomonadati</taxon>
        <taxon>Pseudomonadota</taxon>
        <taxon>Gammaproteobacteria</taxon>
        <taxon>Moraxellales</taxon>
        <taxon>Moraxellaceae</taxon>
        <taxon>Moraxella</taxon>
    </lineage>
</organism>
<dbReference type="EMBL" id="FTNU01000004">
    <property type="protein sequence ID" value="SIR85511.1"/>
    <property type="molecule type" value="Genomic_DNA"/>
</dbReference>
<evidence type="ECO:0000313" key="2">
    <source>
        <dbReference type="EMBL" id="SIR85511.1"/>
    </source>
</evidence>
<gene>
    <name evidence="2" type="ORF">SAMN02745664_10429</name>
</gene>
<sequence>MTTDKSTLRDEIEKFDELTETMHDAEKKRTLAEQVAYLKSQGIDPAKTYAEWDDDKQDD</sequence>
<dbReference type="AlphaFoldDB" id="A0A1N7EBN4"/>